<dbReference type="InterPro" id="IPR021522">
    <property type="entry name" value="MctB"/>
</dbReference>
<dbReference type="AlphaFoldDB" id="A0A562VEU8"/>
<evidence type="ECO:0000256" key="1">
    <source>
        <dbReference type="SAM" id="Coils"/>
    </source>
</evidence>
<accession>A0A562VEU8</accession>
<keyword evidence="3" id="KW-1185">Reference proteome</keyword>
<feature type="coiled-coil region" evidence="1">
    <location>
        <begin position="34"/>
        <end position="61"/>
    </location>
</feature>
<dbReference type="Proteomes" id="UP000321617">
    <property type="component" value="Unassembled WGS sequence"/>
</dbReference>
<proteinExistence type="predicted"/>
<dbReference type="GO" id="GO:0016020">
    <property type="term" value="C:membrane"/>
    <property type="evidence" value="ECO:0007669"/>
    <property type="project" value="InterPro"/>
</dbReference>
<evidence type="ECO:0000313" key="3">
    <source>
        <dbReference type="Proteomes" id="UP000321617"/>
    </source>
</evidence>
<organism evidence="2 3">
    <name type="scientific">Stackebrandtia albiflava</name>
    <dbReference type="NCBI Taxonomy" id="406432"/>
    <lineage>
        <taxon>Bacteria</taxon>
        <taxon>Bacillati</taxon>
        <taxon>Actinomycetota</taxon>
        <taxon>Actinomycetes</taxon>
        <taxon>Glycomycetales</taxon>
        <taxon>Glycomycetaceae</taxon>
        <taxon>Stackebrandtia</taxon>
    </lineage>
</organism>
<gene>
    <name evidence="2" type="ORF">LX16_2133</name>
</gene>
<dbReference type="EMBL" id="VLLL01000005">
    <property type="protein sequence ID" value="TWJ16402.1"/>
    <property type="molecule type" value="Genomic_DNA"/>
</dbReference>
<sequence>MINFRYHLVSVTAVFLALAIGLVLGTTALNGPTLEVMSETVATLRDDNATLRDQVLELETNAANEQDFATAVAPSALAGTLEEQHVLVLSAAAADPAHVQGITDMLAYSGAENAGQLTFTDTFFDPGNSDQLVDLVAELTPENVDPPNNNDGVESAGALLAAVLLAEGSATVDDRAAVIEALERLQMVTEDVELAERATAVIVVTGKPYAGTDATGQNTNVVTFLDQFGQAGPVVCAAPTIAGEGNVVASIMADQTLAETISTVDNAAGPEGQLATIMALPERIAGTAGHYGTGDSATSLVPQPS</sequence>
<dbReference type="GO" id="GO:0055070">
    <property type="term" value="P:copper ion homeostasis"/>
    <property type="evidence" value="ECO:0007669"/>
    <property type="project" value="InterPro"/>
</dbReference>
<protein>
    <submittedName>
        <fullName evidence="2">Copper transport outer membrane protein MctB</fullName>
    </submittedName>
</protein>
<name>A0A562VEU8_9ACTN</name>
<comment type="caution">
    <text evidence="2">The sequence shown here is derived from an EMBL/GenBank/DDBJ whole genome shotgun (WGS) entry which is preliminary data.</text>
</comment>
<dbReference type="RefSeq" id="WP_158645554.1">
    <property type="nucleotide sequence ID" value="NZ_BAABIJ010000001.1"/>
</dbReference>
<dbReference type="OrthoDB" id="4350157at2"/>
<keyword evidence="1" id="KW-0175">Coiled coil</keyword>
<reference evidence="2 3" key="1">
    <citation type="journal article" date="2013" name="Stand. Genomic Sci.">
        <title>Genomic Encyclopedia of Type Strains, Phase I: The one thousand microbial genomes (KMG-I) project.</title>
        <authorList>
            <person name="Kyrpides N.C."/>
            <person name="Woyke T."/>
            <person name="Eisen J.A."/>
            <person name="Garrity G."/>
            <person name="Lilburn T.G."/>
            <person name="Beck B.J."/>
            <person name="Whitman W.B."/>
            <person name="Hugenholtz P."/>
            <person name="Klenk H.P."/>
        </authorList>
    </citation>
    <scope>NUCLEOTIDE SEQUENCE [LARGE SCALE GENOMIC DNA]</scope>
    <source>
        <strain evidence="2 3">DSM 45044</strain>
    </source>
</reference>
<dbReference type="Pfam" id="PF11382">
    <property type="entry name" value="MctB"/>
    <property type="match status" value="1"/>
</dbReference>
<evidence type="ECO:0000313" key="2">
    <source>
        <dbReference type="EMBL" id="TWJ16402.1"/>
    </source>
</evidence>